<accession>A0AA40KGT9</accession>
<name>A0AA40KGT9_9HYME</name>
<proteinExistence type="predicted"/>
<feature type="compositionally biased region" description="Polar residues" evidence="1">
    <location>
        <begin position="37"/>
        <end position="60"/>
    </location>
</feature>
<gene>
    <name evidence="3" type="ORF">K0M31_013126</name>
</gene>
<evidence type="ECO:0000256" key="1">
    <source>
        <dbReference type="SAM" id="MobiDB-lite"/>
    </source>
</evidence>
<reference evidence="3" key="1">
    <citation type="submission" date="2021-10" db="EMBL/GenBank/DDBJ databases">
        <title>Melipona bicolor Genome sequencing and assembly.</title>
        <authorList>
            <person name="Araujo N.S."/>
            <person name="Arias M.C."/>
        </authorList>
    </citation>
    <scope>NUCLEOTIDE SEQUENCE</scope>
    <source>
        <strain evidence="3">USP_2M_L1-L4_2017</strain>
        <tissue evidence="3">Whole body</tissue>
    </source>
</reference>
<feature type="transmembrane region" description="Helical" evidence="2">
    <location>
        <begin position="210"/>
        <end position="232"/>
    </location>
</feature>
<keyword evidence="2" id="KW-0812">Transmembrane</keyword>
<keyword evidence="2" id="KW-1133">Transmembrane helix</keyword>
<evidence type="ECO:0000313" key="4">
    <source>
        <dbReference type="Proteomes" id="UP001177670"/>
    </source>
</evidence>
<dbReference type="AlphaFoldDB" id="A0AA40KGT9"/>
<feature type="compositionally biased region" description="Low complexity" evidence="1">
    <location>
        <begin position="18"/>
        <end position="29"/>
    </location>
</feature>
<sequence length="241" mass="27241">MCLVVFSRDLCAINFIRNRSPPTTTTEPPVTRRRSSFRPNNQPSLPSKQSNKNRSEQQPASPNPVPKLKLPRTQGRWSYKTTPKPRIAIRKQADIEEERSILESSTAESPVNVDDNKTAASSVSTFTTTSAVPAGQQVNAQRKIQEGVNDDELDPSESEDVASISVQDHPEQILPVETINLEISTIADMSNVYFEIATIKSPYTFQVRNYLFLHVLPLAIYIKYSLFIYKIFVSFDNRLEH</sequence>
<keyword evidence="2" id="KW-0472">Membrane</keyword>
<evidence type="ECO:0000313" key="3">
    <source>
        <dbReference type="EMBL" id="KAK1119708.1"/>
    </source>
</evidence>
<dbReference type="EMBL" id="JAHYIQ010000035">
    <property type="protein sequence ID" value="KAK1119708.1"/>
    <property type="molecule type" value="Genomic_DNA"/>
</dbReference>
<comment type="caution">
    <text evidence="3">The sequence shown here is derived from an EMBL/GenBank/DDBJ whole genome shotgun (WGS) entry which is preliminary data.</text>
</comment>
<keyword evidence="4" id="KW-1185">Reference proteome</keyword>
<feature type="region of interest" description="Disordered" evidence="1">
    <location>
        <begin position="18"/>
        <end position="92"/>
    </location>
</feature>
<dbReference type="Proteomes" id="UP001177670">
    <property type="component" value="Unassembled WGS sequence"/>
</dbReference>
<organism evidence="3 4">
    <name type="scientific">Melipona bicolor</name>
    <dbReference type="NCBI Taxonomy" id="60889"/>
    <lineage>
        <taxon>Eukaryota</taxon>
        <taxon>Metazoa</taxon>
        <taxon>Ecdysozoa</taxon>
        <taxon>Arthropoda</taxon>
        <taxon>Hexapoda</taxon>
        <taxon>Insecta</taxon>
        <taxon>Pterygota</taxon>
        <taxon>Neoptera</taxon>
        <taxon>Endopterygota</taxon>
        <taxon>Hymenoptera</taxon>
        <taxon>Apocrita</taxon>
        <taxon>Aculeata</taxon>
        <taxon>Apoidea</taxon>
        <taxon>Anthophila</taxon>
        <taxon>Apidae</taxon>
        <taxon>Melipona</taxon>
    </lineage>
</organism>
<evidence type="ECO:0000256" key="2">
    <source>
        <dbReference type="SAM" id="Phobius"/>
    </source>
</evidence>
<protein>
    <submittedName>
        <fullName evidence="3">Uncharacterized protein</fullName>
    </submittedName>
</protein>